<feature type="transmembrane region" description="Helical" evidence="1">
    <location>
        <begin position="6"/>
        <end position="27"/>
    </location>
</feature>
<organism evidence="2 3">
    <name type="scientific">Salmonella bongori N268-08</name>
    <dbReference type="NCBI Taxonomy" id="1197719"/>
    <lineage>
        <taxon>Bacteria</taxon>
        <taxon>Pseudomonadati</taxon>
        <taxon>Pseudomonadota</taxon>
        <taxon>Gammaproteobacteria</taxon>
        <taxon>Enterobacterales</taxon>
        <taxon>Enterobacteriaceae</taxon>
        <taxon>Salmonella</taxon>
    </lineage>
</organism>
<keyword evidence="1" id="KW-0472">Membrane</keyword>
<protein>
    <submittedName>
        <fullName evidence="2">Uncharacterized protein</fullName>
    </submittedName>
</protein>
<evidence type="ECO:0000313" key="3">
    <source>
        <dbReference type="Proteomes" id="UP000015042"/>
    </source>
</evidence>
<proteinExistence type="predicted"/>
<dbReference type="PATRIC" id="fig|1197719.3.peg.4558"/>
<accession>S5N4D6</accession>
<name>S5N4D6_SALBN</name>
<reference evidence="2 3" key="1">
    <citation type="submission" date="2013-07" db="EMBL/GenBank/DDBJ databases">
        <title>Genome sequence of Salmonella bongori N268-08 - a rare clinical isolate.</title>
        <authorList>
            <person name="Marti R."/>
            <person name="Hagens S."/>
            <person name="Loessner M.J."/>
            <person name="Klumpp J."/>
        </authorList>
    </citation>
    <scope>NUCLEOTIDE SEQUENCE [LARGE SCALE GENOMIC DNA]</scope>
    <source>
        <strain evidence="2 3">N268-08</strain>
    </source>
</reference>
<dbReference type="EMBL" id="CP006608">
    <property type="protein sequence ID" value="AGR61744.1"/>
    <property type="molecule type" value="Genomic_DNA"/>
</dbReference>
<keyword evidence="1" id="KW-1133">Transmembrane helix</keyword>
<keyword evidence="1" id="KW-0812">Transmembrane</keyword>
<dbReference type="Proteomes" id="UP000015042">
    <property type="component" value="Chromosome"/>
</dbReference>
<evidence type="ECO:0000313" key="2">
    <source>
        <dbReference type="EMBL" id="AGR61744.1"/>
    </source>
</evidence>
<dbReference type="HOGENOM" id="CLU_3257499_0_0_6"/>
<gene>
    <name evidence="2" type="ORF">A464_4562</name>
</gene>
<dbReference type="KEGG" id="sbz:A464_4562"/>
<evidence type="ECO:0000256" key="1">
    <source>
        <dbReference type="SAM" id="Phobius"/>
    </source>
</evidence>
<dbReference type="AlphaFoldDB" id="S5N4D6"/>
<sequence length="42" mass="4860">MVFGVINLNIILYISFDSISFTINYINKLRSETNSMRGFLIT</sequence>